<sequence length="349" mass="38257">MASKRARPTMSQPPTPIQTTMREASLHPSAADPATDLQIDDPSLVVLASGDTTLVVAPEVGGSIAAYFDVVREPTSQRVLHWLRPATRAALASRDPLRMASFPLFPYCNRIRDARFEFGGRTVDLGGDGNGYAHALHGHAWRRPWRIGARTATSVELHFEHVPDADAPGDWPFRYRAIQRIELLGDALRVTLAVQSLSKSPMPFGMGHHPYYPRTSNTVITAHVEAMWHADAQVLPTHLGPHGAVDALRCGMSADAFELDNNFSGWTRSATIAWPDERRSVSLTAAAPFDHLVVFAPANDAQLCVEPVTNTTDCFNANANDGARERAGYRVLQPGETLSAELNWTPRRD</sequence>
<accession>A0A0P0R5N0</accession>
<protein>
    <submittedName>
        <fullName evidence="1">Aldose epimerase family protein</fullName>
    </submittedName>
</protein>
<dbReference type="InterPro" id="IPR011013">
    <property type="entry name" value="Gal_mutarotase_sf_dom"/>
</dbReference>
<reference evidence="1 2" key="1">
    <citation type="journal article" date="2014" name="Genome Announc.">
        <title>Draft Genome Sequence of the Haloacid-Degrading Burkholderia caribensis Strain MBA4.</title>
        <authorList>
            <person name="Pan Y."/>
            <person name="Kong K.F."/>
            <person name="Tsang J.S."/>
        </authorList>
    </citation>
    <scope>NUCLEOTIDE SEQUENCE [LARGE SCALE GENOMIC DNA]</scope>
    <source>
        <strain evidence="1 2">MBA4</strain>
    </source>
</reference>
<dbReference type="Pfam" id="PF01263">
    <property type="entry name" value="Aldose_epim"/>
    <property type="match status" value="1"/>
</dbReference>
<dbReference type="SUPFAM" id="SSF74650">
    <property type="entry name" value="Galactose mutarotase-like"/>
    <property type="match status" value="1"/>
</dbReference>
<dbReference type="GO" id="GO:0030246">
    <property type="term" value="F:carbohydrate binding"/>
    <property type="evidence" value="ECO:0007669"/>
    <property type="project" value="InterPro"/>
</dbReference>
<dbReference type="GO" id="GO:0016853">
    <property type="term" value="F:isomerase activity"/>
    <property type="evidence" value="ECO:0007669"/>
    <property type="project" value="InterPro"/>
</dbReference>
<proteinExistence type="predicted"/>
<name>A0A0P0R5N0_9BURK</name>
<dbReference type="InterPro" id="IPR014718">
    <property type="entry name" value="GH-type_carb-bd"/>
</dbReference>
<dbReference type="GO" id="GO:0005975">
    <property type="term" value="P:carbohydrate metabolic process"/>
    <property type="evidence" value="ECO:0007669"/>
    <property type="project" value="InterPro"/>
</dbReference>
<dbReference type="EMBL" id="CP012746">
    <property type="protein sequence ID" value="ALL63371.1"/>
    <property type="molecule type" value="Genomic_DNA"/>
</dbReference>
<dbReference type="CDD" id="cd09021">
    <property type="entry name" value="Aldose_epim_Ec_YphB"/>
    <property type="match status" value="1"/>
</dbReference>
<evidence type="ECO:0000313" key="2">
    <source>
        <dbReference type="Proteomes" id="UP000019146"/>
    </source>
</evidence>
<organism evidence="1 2">
    <name type="scientific">Paraburkholderia caribensis MBA4</name>
    <dbReference type="NCBI Taxonomy" id="1323664"/>
    <lineage>
        <taxon>Bacteria</taxon>
        <taxon>Pseudomonadati</taxon>
        <taxon>Pseudomonadota</taxon>
        <taxon>Betaproteobacteria</taxon>
        <taxon>Burkholderiales</taxon>
        <taxon>Burkholderiaceae</taxon>
        <taxon>Paraburkholderia</taxon>
    </lineage>
</organism>
<dbReference type="KEGG" id="bcai:K788_0008041"/>
<dbReference type="InterPro" id="IPR008183">
    <property type="entry name" value="Aldose_1/G6P_1-epimerase"/>
</dbReference>
<dbReference type="Gene3D" id="2.70.98.10">
    <property type="match status" value="1"/>
</dbReference>
<dbReference type="Proteomes" id="UP000019146">
    <property type="component" value="Chromosome 1"/>
</dbReference>
<dbReference type="AlphaFoldDB" id="A0A0P0R5N0"/>
<evidence type="ECO:0000313" key="1">
    <source>
        <dbReference type="EMBL" id="ALL63371.1"/>
    </source>
</evidence>
<gene>
    <name evidence="1" type="ORF">K788_0008041</name>
</gene>